<sequence length="155" mass="17253">MVGQHEAEPAYRAEDFVADGALRDVCVLDTTIDDWRRVFDGLRAVPGHHVLTWTLSGMTESGALDASAVWSRLEQDPEESASLAIDVDGVWFTCYFFDIEEIEFTFDPSDVVDKAAFAPVRTFVTWLGTATGREVIVTMEGTDHAAMPALIRWRP</sequence>
<accession>A0A233SJA4</accession>
<evidence type="ECO:0000313" key="1">
    <source>
        <dbReference type="EMBL" id="OXY95712.1"/>
    </source>
</evidence>
<comment type="caution">
    <text evidence="1">The sequence shown here is derived from an EMBL/GenBank/DDBJ whole genome shotgun (WGS) entry which is preliminary data.</text>
</comment>
<dbReference type="OrthoDB" id="7875217at2"/>
<name>A0A233SJA4_STRDA</name>
<gene>
    <name evidence="1" type="ORF">BEK98_16380</name>
</gene>
<proteinExistence type="predicted"/>
<organism evidence="1 2">
    <name type="scientific">Streptomyces diastatochromogenes</name>
    <dbReference type="NCBI Taxonomy" id="42236"/>
    <lineage>
        <taxon>Bacteria</taxon>
        <taxon>Bacillati</taxon>
        <taxon>Actinomycetota</taxon>
        <taxon>Actinomycetes</taxon>
        <taxon>Kitasatosporales</taxon>
        <taxon>Streptomycetaceae</taxon>
        <taxon>Streptomyces</taxon>
    </lineage>
</organism>
<dbReference type="AlphaFoldDB" id="A0A233SJA4"/>
<dbReference type="Proteomes" id="UP000215483">
    <property type="component" value="Unassembled WGS sequence"/>
</dbReference>
<dbReference type="RefSeq" id="WP_094217310.1">
    <property type="nucleotide sequence ID" value="NZ_MCGQ01000013.1"/>
</dbReference>
<dbReference type="EMBL" id="MCGQ01000013">
    <property type="protein sequence ID" value="OXY95712.1"/>
    <property type="molecule type" value="Genomic_DNA"/>
</dbReference>
<evidence type="ECO:0000313" key="2">
    <source>
        <dbReference type="Proteomes" id="UP000215483"/>
    </source>
</evidence>
<reference evidence="1 2" key="1">
    <citation type="submission" date="2016-07" db="EMBL/GenBank/DDBJ databases">
        <title>Draft genome of Streptomyces diastatochromogenes.</title>
        <authorList>
            <person name="Podduturi R."/>
            <person name="Lukassen M.B."/>
            <person name="Clausen N."/>
            <person name="Nielsen J.L."/>
            <person name="Jorgensen N.O."/>
        </authorList>
    </citation>
    <scope>NUCLEOTIDE SEQUENCE [LARGE SCALE GENOMIC DNA]</scope>
    <source>
        <strain evidence="1 2">DSM 40608</strain>
    </source>
</reference>
<keyword evidence="2" id="KW-1185">Reference proteome</keyword>
<protein>
    <submittedName>
        <fullName evidence="1">Uncharacterized protein</fullName>
    </submittedName>
</protein>